<dbReference type="GO" id="GO:0030246">
    <property type="term" value="F:carbohydrate binding"/>
    <property type="evidence" value="ECO:0007669"/>
    <property type="project" value="InterPro"/>
</dbReference>
<evidence type="ECO:0000313" key="2">
    <source>
        <dbReference type="Proteomes" id="UP000266841"/>
    </source>
</evidence>
<dbReference type="OrthoDB" id="1659429at2759"/>
<dbReference type="InterPro" id="IPR011013">
    <property type="entry name" value="Gal_mutarotase_sf_dom"/>
</dbReference>
<gene>
    <name evidence="1" type="ORF">THAOC_21297</name>
</gene>
<accession>K0SJC6</accession>
<evidence type="ECO:0000313" key="1">
    <source>
        <dbReference type="EMBL" id="EJK58572.1"/>
    </source>
</evidence>
<dbReference type="EMBL" id="AGNL01024872">
    <property type="protein sequence ID" value="EJK58572.1"/>
    <property type="molecule type" value="Genomic_DNA"/>
</dbReference>
<dbReference type="Proteomes" id="UP000266841">
    <property type="component" value="Unassembled WGS sequence"/>
</dbReference>
<organism evidence="1 2">
    <name type="scientific">Thalassiosira oceanica</name>
    <name type="common">Marine diatom</name>
    <dbReference type="NCBI Taxonomy" id="159749"/>
    <lineage>
        <taxon>Eukaryota</taxon>
        <taxon>Sar</taxon>
        <taxon>Stramenopiles</taxon>
        <taxon>Ochrophyta</taxon>
        <taxon>Bacillariophyta</taxon>
        <taxon>Coscinodiscophyceae</taxon>
        <taxon>Thalassiosirophycidae</taxon>
        <taxon>Thalassiosirales</taxon>
        <taxon>Thalassiosiraceae</taxon>
        <taxon>Thalassiosira</taxon>
    </lineage>
</organism>
<dbReference type="SUPFAM" id="SSF74650">
    <property type="entry name" value="Galactose mutarotase-like"/>
    <property type="match status" value="1"/>
</dbReference>
<dbReference type="GO" id="GO:0005975">
    <property type="term" value="P:carbohydrate metabolic process"/>
    <property type="evidence" value="ECO:0007669"/>
    <property type="project" value="InterPro"/>
</dbReference>
<proteinExistence type="predicted"/>
<dbReference type="InterPro" id="IPR014718">
    <property type="entry name" value="GH-type_carb-bd"/>
</dbReference>
<protein>
    <submittedName>
        <fullName evidence="1">Uncharacterized protein</fullName>
    </submittedName>
</protein>
<dbReference type="GO" id="GO:0003824">
    <property type="term" value="F:catalytic activity"/>
    <property type="evidence" value="ECO:0007669"/>
    <property type="project" value="InterPro"/>
</dbReference>
<name>K0SJC6_THAOC</name>
<reference evidence="1 2" key="1">
    <citation type="journal article" date="2012" name="Genome Biol.">
        <title>Genome and low-iron response of an oceanic diatom adapted to chronic iron limitation.</title>
        <authorList>
            <person name="Lommer M."/>
            <person name="Specht M."/>
            <person name="Roy A.S."/>
            <person name="Kraemer L."/>
            <person name="Andreson R."/>
            <person name="Gutowska M.A."/>
            <person name="Wolf J."/>
            <person name="Bergner S.V."/>
            <person name="Schilhabel M.B."/>
            <person name="Klostermeier U.C."/>
            <person name="Beiko R.G."/>
            <person name="Rosenstiel P."/>
            <person name="Hippler M."/>
            <person name="Laroche J."/>
        </authorList>
    </citation>
    <scope>NUCLEOTIDE SEQUENCE [LARGE SCALE GENOMIC DNA]</scope>
    <source>
        <strain evidence="1 2">CCMP1005</strain>
    </source>
</reference>
<dbReference type="Gene3D" id="2.70.98.10">
    <property type="match status" value="1"/>
</dbReference>
<keyword evidence="2" id="KW-1185">Reference proteome</keyword>
<sequence>MLMMMHVSLHETDTPFGSQLTVENSAGYEDTVLWNPYGNEGMGFNNFVCVESVKFDPVTLEGGSSWNGDMSLVPGDL</sequence>
<dbReference type="AlphaFoldDB" id="K0SJC6"/>
<comment type="caution">
    <text evidence="1">The sequence shown here is derived from an EMBL/GenBank/DDBJ whole genome shotgun (WGS) entry which is preliminary data.</text>
</comment>